<dbReference type="Proteomes" id="UP000036513">
    <property type="component" value="Unassembled WGS sequence"/>
</dbReference>
<dbReference type="EMBL" id="JYNL01000071">
    <property type="protein sequence ID" value="KMO66987.1"/>
    <property type="molecule type" value="Genomic_DNA"/>
</dbReference>
<protein>
    <submittedName>
        <fullName evidence="3">Cupin domain protein</fullName>
    </submittedName>
</protein>
<dbReference type="InterPro" id="IPR051610">
    <property type="entry name" value="GPI/OXD"/>
</dbReference>
<dbReference type="PATRIC" id="fig|37916.4.peg.7362"/>
<dbReference type="Gene3D" id="2.60.120.10">
    <property type="entry name" value="Jelly Rolls"/>
    <property type="match status" value="2"/>
</dbReference>
<sequence>MPYHISRAADRVFSEVKGIPGLTEAIMVGEEHGSHHMEVSLRKLEAGATIGWHRSPFEESWVIRGGSGRVSLAGLVYDLGVGDYGVAPVGLTHSLTAGDGGLEYFCVKAPKPPNFEGARSQIAAPPIEGENLGRPSESDPRHRFVGHFEESDMGPVHDLNMPGYHGPNIKNIYIRMMVDQLLGAQHHTVFMAKIAAGSGPGRAAKVHYHPFEEIYYFIDGGMHGWLDGNEETTETGDLVWVSTDGTHGFINENNVDARWIEVQSPVPPTSDAFFFPDDWKNLPEHTH</sequence>
<dbReference type="PANTHER" id="PTHR35848">
    <property type="entry name" value="OXALATE-BINDING PROTEIN"/>
    <property type="match status" value="1"/>
</dbReference>
<accession>A0A0J6VB70</accession>
<dbReference type="InterPro" id="IPR013096">
    <property type="entry name" value="Cupin_2"/>
</dbReference>
<keyword evidence="4" id="KW-1185">Reference proteome</keyword>
<gene>
    <name evidence="3" type="ORF">MCHLDSM_07331</name>
</gene>
<keyword evidence="1" id="KW-0479">Metal-binding</keyword>
<evidence type="ECO:0000313" key="3">
    <source>
        <dbReference type="EMBL" id="KMO66987.1"/>
    </source>
</evidence>
<dbReference type="InterPro" id="IPR014710">
    <property type="entry name" value="RmlC-like_jellyroll"/>
</dbReference>
<dbReference type="SMR" id="A0A0J6VB70"/>
<organism evidence="3 4">
    <name type="scientific">Mycolicibacterium chlorophenolicum</name>
    <dbReference type="NCBI Taxonomy" id="37916"/>
    <lineage>
        <taxon>Bacteria</taxon>
        <taxon>Bacillati</taxon>
        <taxon>Actinomycetota</taxon>
        <taxon>Actinomycetes</taxon>
        <taxon>Mycobacteriales</taxon>
        <taxon>Mycobacteriaceae</taxon>
        <taxon>Mycolicibacterium</taxon>
    </lineage>
</organism>
<dbReference type="Pfam" id="PF07883">
    <property type="entry name" value="Cupin_2"/>
    <property type="match status" value="1"/>
</dbReference>
<dbReference type="InterPro" id="IPR011051">
    <property type="entry name" value="RmlC_Cupin_sf"/>
</dbReference>
<evidence type="ECO:0000259" key="2">
    <source>
        <dbReference type="Pfam" id="PF07883"/>
    </source>
</evidence>
<dbReference type="STRING" id="37916.MCHLDSM_07331"/>
<evidence type="ECO:0000313" key="4">
    <source>
        <dbReference type="Proteomes" id="UP000036513"/>
    </source>
</evidence>
<proteinExistence type="predicted"/>
<feature type="domain" description="Cupin type-2" evidence="2">
    <location>
        <begin position="200"/>
        <end position="262"/>
    </location>
</feature>
<reference evidence="3 4" key="1">
    <citation type="journal article" date="2015" name="Genome Biol. Evol.">
        <title>Characterization of Three Mycobacterium spp. with Potential Use in Bioremediation by Genome Sequencing and Comparative Genomics.</title>
        <authorList>
            <person name="Das S."/>
            <person name="Pettersson B.M."/>
            <person name="Behra P.R."/>
            <person name="Ramesh M."/>
            <person name="Dasgupta S."/>
            <person name="Bhattacharya A."/>
            <person name="Kirsebom L.A."/>
        </authorList>
    </citation>
    <scope>NUCLEOTIDE SEQUENCE [LARGE SCALE GENOMIC DNA]</scope>
    <source>
        <strain evidence="3 4">DSM 43826</strain>
    </source>
</reference>
<name>A0A0J6VB70_9MYCO</name>
<dbReference type="GO" id="GO:0046872">
    <property type="term" value="F:metal ion binding"/>
    <property type="evidence" value="ECO:0007669"/>
    <property type="project" value="UniProtKB-KW"/>
</dbReference>
<comment type="caution">
    <text evidence="3">The sequence shown here is derived from an EMBL/GenBank/DDBJ whole genome shotgun (WGS) entry which is preliminary data.</text>
</comment>
<dbReference type="AlphaFoldDB" id="A0A0J6VB70"/>
<dbReference type="SUPFAM" id="SSF51182">
    <property type="entry name" value="RmlC-like cupins"/>
    <property type="match status" value="2"/>
</dbReference>
<evidence type="ECO:0000256" key="1">
    <source>
        <dbReference type="ARBA" id="ARBA00022723"/>
    </source>
</evidence>